<evidence type="ECO:0000259" key="6">
    <source>
        <dbReference type="PROSITE" id="PS50801"/>
    </source>
</evidence>
<dbReference type="InterPro" id="IPR001902">
    <property type="entry name" value="SLC26A/SulP_fam"/>
</dbReference>
<dbReference type="AlphaFoldDB" id="A0ABD3WU93"/>
<feature type="transmembrane region" description="Helical" evidence="5">
    <location>
        <begin position="257"/>
        <end position="278"/>
    </location>
</feature>
<feature type="transmembrane region" description="Helical" evidence="5">
    <location>
        <begin position="448"/>
        <end position="477"/>
    </location>
</feature>
<accession>A0ABD3WU93</accession>
<dbReference type="PANTHER" id="PTHR11814">
    <property type="entry name" value="SULFATE TRANSPORTER"/>
    <property type="match status" value="1"/>
</dbReference>
<dbReference type="SUPFAM" id="SSF52091">
    <property type="entry name" value="SpoIIaa-like"/>
    <property type="match status" value="1"/>
</dbReference>
<feature type="domain" description="STAS" evidence="6">
    <location>
        <begin position="554"/>
        <end position="730"/>
    </location>
</feature>
<feature type="transmembrane region" description="Helical" evidence="5">
    <location>
        <begin position="404"/>
        <end position="428"/>
    </location>
</feature>
<protein>
    <recommendedName>
        <fullName evidence="6">STAS domain-containing protein</fullName>
    </recommendedName>
</protein>
<dbReference type="InterPro" id="IPR036513">
    <property type="entry name" value="STAS_dom_sf"/>
</dbReference>
<dbReference type="Pfam" id="PF00916">
    <property type="entry name" value="Sulfate_transp"/>
    <property type="match status" value="1"/>
</dbReference>
<comment type="caution">
    <text evidence="7">The sequence shown here is derived from an EMBL/GenBank/DDBJ whole genome shotgun (WGS) entry which is preliminary data.</text>
</comment>
<feature type="transmembrane region" description="Helical" evidence="5">
    <location>
        <begin position="200"/>
        <end position="223"/>
    </location>
</feature>
<feature type="transmembrane region" description="Helical" evidence="5">
    <location>
        <begin position="229"/>
        <end position="250"/>
    </location>
</feature>
<evidence type="ECO:0000256" key="2">
    <source>
        <dbReference type="ARBA" id="ARBA00022692"/>
    </source>
</evidence>
<evidence type="ECO:0000256" key="1">
    <source>
        <dbReference type="ARBA" id="ARBA00004141"/>
    </source>
</evidence>
<dbReference type="Gene3D" id="3.30.750.24">
    <property type="entry name" value="STAS domain"/>
    <property type="match status" value="1"/>
</dbReference>
<dbReference type="CDD" id="cd07042">
    <property type="entry name" value="STAS_SulP_like_sulfate_transporter"/>
    <property type="match status" value="1"/>
</dbReference>
<feature type="transmembrane region" description="Helical" evidence="5">
    <location>
        <begin position="368"/>
        <end position="392"/>
    </location>
</feature>
<evidence type="ECO:0000313" key="8">
    <source>
        <dbReference type="Proteomes" id="UP001634394"/>
    </source>
</evidence>
<dbReference type="PROSITE" id="PS50801">
    <property type="entry name" value="STAS"/>
    <property type="match status" value="1"/>
</dbReference>
<keyword evidence="8" id="KW-1185">Reference proteome</keyword>
<dbReference type="EMBL" id="JBJQND010000005">
    <property type="protein sequence ID" value="KAL3877095.1"/>
    <property type="molecule type" value="Genomic_DNA"/>
</dbReference>
<keyword evidence="4 5" id="KW-0472">Membrane</keyword>
<feature type="transmembrane region" description="Helical" evidence="5">
    <location>
        <begin position="315"/>
        <end position="335"/>
    </location>
</feature>
<evidence type="ECO:0000256" key="5">
    <source>
        <dbReference type="SAM" id="Phobius"/>
    </source>
</evidence>
<dbReference type="InterPro" id="IPR002645">
    <property type="entry name" value="STAS_dom"/>
</dbReference>
<dbReference type="Pfam" id="PF01740">
    <property type="entry name" value="STAS"/>
    <property type="match status" value="1"/>
</dbReference>
<dbReference type="Proteomes" id="UP001634394">
    <property type="component" value="Unassembled WGS sequence"/>
</dbReference>
<sequence length="743" mass="81959">MGSIPNSLKQGICSVIEEETEVTIEQGGPHCTHLLSRRWLRTQKSINDKYPCVCKEEKICSNCTSPASTCANTTMTDAVFKLLPILDVIRKYQFRKNFVGDLLSGLSVACLHFPQGMAFGISSSLTPAYGLYTSFFPVILYMIFGTLPYTSMGTHAVIALATAELVETEASRAFPEGPIALFNNSSEANTTYIAPPEEILLYKVSIAAASSFFAGIILFLLGVFRLGIITTYLSTSFIAGFTTGAAFHIFTSQIQPALGLQIPLVKGIGKIVFTYIAIFKKISSTNIASFITFLTCAVILILVKDVINEKFKSKLKVPIPIDVIITILATIISHFGTLHENFGVKVAGNIPTGFPKPSIPKLSAFSSIIGQSVEIAVLVFFLTISLAKLMAVKHNFEIDDNQELIAYGLANIGSSFFGCFASCGAPPRDMILDALNAKTTLNAAFSNLVMLLFLLFIGPLFTSLPVPALAAMIIVAIKSLMAQVFKLPSIWRTNRYEFVTWVITCSTTIFVDIPYGLLCGIVCSLFVVVLQSQMSNSYLVLKASDEDIFLNPNKHTGLVDNPEIKIFRMEYSLYYATCDLFQKKLYQTLGDPRKLTDKMHKSFPEERKLVSGKRSEDLKTNVDIVSFKLKDLNANANTDEGSVKFESTENLSNTSMLRIIILDCQHVNFMDIRGANTLKNIVSDFKKINVTIYLSGCPSFMIKMLENSECFNVISRDDVFFDLETSYAAANMVLLKDNTNQED</sequence>
<feature type="transmembrane region" description="Helical" evidence="5">
    <location>
        <begin position="498"/>
        <end position="530"/>
    </location>
</feature>
<keyword evidence="2 5" id="KW-0812">Transmembrane</keyword>
<evidence type="ECO:0000313" key="7">
    <source>
        <dbReference type="EMBL" id="KAL3877095.1"/>
    </source>
</evidence>
<feature type="transmembrane region" description="Helical" evidence="5">
    <location>
        <begin position="98"/>
        <end position="117"/>
    </location>
</feature>
<comment type="subcellular location">
    <subcellularLocation>
        <location evidence="1">Membrane</location>
        <topology evidence="1">Multi-pass membrane protein</topology>
    </subcellularLocation>
</comment>
<gene>
    <name evidence="7" type="ORF">ACJMK2_034850</name>
</gene>
<feature type="transmembrane region" description="Helical" evidence="5">
    <location>
        <begin position="284"/>
        <end position="303"/>
    </location>
</feature>
<dbReference type="NCBIfam" id="TIGR00815">
    <property type="entry name" value="sulP"/>
    <property type="match status" value="1"/>
</dbReference>
<feature type="transmembrane region" description="Helical" evidence="5">
    <location>
        <begin position="129"/>
        <end position="149"/>
    </location>
</feature>
<evidence type="ECO:0000256" key="4">
    <source>
        <dbReference type="ARBA" id="ARBA00023136"/>
    </source>
</evidence>
<name>A0ABD3WU93_SINWO</name>
<keyword evidence="3 5" id="KW-1133">Transmembrane helix</keyword>
<proteinExistence type="predicted"/>
<organism evidence="7 8">
    <name type="scientific">Sinanodonta woodiana</name>
    <name type="common">Chinese pond mussel</name>
    <name type="synonym">Anodonta woodiana</name>
    <dbReference type="NCBI Taxonomy" id="1069815"/>
    <lineage>
        <taxon>Eukaryota</taxon>
        <taxon>Metazoa</taxon>
        <taxon>Spiralia</taxon>
        <taxon>Lophotrochozoa</taxon>
        <taxon>Mollusca</taxon>
        <taxon>Bivalvia</taxon>
        <taxon>Autobranchia</taxon>
        <taxon>Heteroconchia</taxon>
        <taxon>Palaeoheterodonta</taxon>
        <taxon>Unionida</taxon>
        <taxon>Unionoidea</taxon>
        <taxon>Unionidae</taxon>
        <taxon>Unioninae</taxon>
        <taxon>Sinanodonta</taxon>
    </lineage>
</organism>
<dbReference type="InterPro" id="IPR011547">
    <property type="entry name" value="SLC26A/SulP_dom"/>
</dbReference>
<dbReference type="GO" id="GO:0016020">
    <property type="term" value="C:membrane"/>
    <property type="evidence" value="ECO:0007669"/>
    <property type="project" value="UniProtKB-SubCell"/>
</dbReference>
<evidence type="ECO:0000256" key="3">
    <source>
        <dbReference type="ARBA" id="ARBA00022989"/>
    </source>
</evidence>
<reference evidence="7 8" key="1">
    <citation type="submission" date="2024-11" db="EMBL/GenBank/DDBJ databases">
        <title>Chromosome-level genome assembly of the freshwater bivalve Anodonta woodiana.</title>
        <authorList>
            <person name="Chen X."/>
        </authorList>
    </citation>
    <scope>NUCLEOTIDE SEQUENCE [LARGE SCALE GENOMIC DNA]</scope>
    <source>
        <strain evidence="7">MN2024</strain>
        <tissue evidence="7">Gills</tissue>
    </source>
</reference>